<dbReference type="GO" id="GO:0046872">
    <property type="term" value="F:metal ion binding"/>
    <property type="evidence" value="ECO:0007669"/>
    <property type="project" value="UniProtKB-KW"/>
</dbReference>
<comment type="caution">
    <text evidence="3">The sequence shown here is derived from an EMBL/GenBank/DDBJ whole genome shotgun (WGS) entry which is preliminary data.</text>
</comment>
<name>A0A6I2KU18_9BURK</name>
<evidence type="ECO:0000313" key="3">
    <source>
        <dbReference type="EMBL" id="MRW88547.1"/>
    </source>
</evidence>
<evidence type="ECO:0000256" key="1">
    <source>
        <dbReference type="ARBA" id="ARBA00022723"/>
    </source>
</evidence>
<dbReference type="InterPro" id="IPR037523">
    <property type="entry name" value="VOC_core"/>
</dbReference>
<dbReference type="SUPFAM" id="SSF54593">
    <property type="entry name" value="Glyoxalase/Bleomycin resistance protein/Dihydroxybiphenyl dioxygenase"/>
    <property type="match status" value="1"/>
</dbReference>
<dbReference type="Pfam" id="PF00903">
    <property type="entry name" value="Glyoxalase"/>
    <property type="match status" value="1"/>
</dbReference>
<dbReference type="Gene3D" id="3.10.180.10">
    <property type="entry name" value="2,3-Dihydroxybiphenyl 1,2-Dioxygenase, domain 1"/>
    <property type="match status" value="1"/>
</dbReference>
<dbReference type="InterPro" id="IPR004360">
    <property type="entry name" value="Glyas_Fos-R_dOase_dom"/>
</dbReference>
<proteinExistence type="predicted"/>
<feature type="domain" description="VOC" evidence="2">
    <location>
        <begin position="156"/>
        <end position="273"/>
    </location>
</feature>
<dbReference type="InterPro" id="IPR029068">
    <property type="entry name" value="Glyas_Bleomycin-R_OHBP_Dase"/>
</dbReference>
<sequence length="311" mass="34319">MQILGPDTLVFGVDDVAACQQCLKDYGLIEVEASATHGVYAALDGTSVVVRHDSDPLLPAAVGRSPNIREVIYGVRDAETLAQIRAELSKDREVRVDADGVLHSVDGAGVPIGFQVNVRRPYDAPPVQVNVPGRTAQRPANHVAANPEAPLPVPHTLSHVVLFVPDVAAAEQFYVERLGFRVSDRFTGTGPFLRPAGTNDHHTLFLIQAPAAMIGLNHFTFHMGSVDELLRAGRAFADKGYKTFWGPGRHIYGSNWFWYFNSPLGGTLEYDADMDQHDDHWQPRECTAAEETSQMFLFNLRDPWFPRPGNH</sequence>
<reference evidence="3 4" key="1">
    <citation type="submission" date="2019-11" db="EMBL/GenBank/DDBJ databases">
        <title>Novel species isolated from a subtropical stream in China.</title>
        <authorList>
            <person name="Lu H."/>
        </authorList>
    </citation>
    <scope>NUCLEOTIDE SEQUENCE [LARGE SCALE GENOMIC DNA]</scope>
    <source>
        <strain evidence="3 4">FT80W</strain>
    </source>
</reference>
<evidence type="ECO:0000259" key="2">
    <source>
        <dbReference type="PROSITE" id="PS51819"/>
    </source>
</evidence>
<dbReference type="CDD" id="cd08343">
    <property type="entry name" value="ED_TypeI_classII_C"/>
    <property type="match status" value="1"/>
</dbReference>
<dbReference type="InterPro" id="IPR018146">
    <property type="entry name" value="Glyoxalase_1_CS"/>
</dbReference>
<accession>A0A6I2KU18</accession>
<dbReference type="RefSeq" id="WP_154372219.1">
    <property type="nucleotide sequence ID" value="NZ_WKJK01000001.1"/>
</dbReference>
<dbReference type="PROSITE" id="PS51819">
    <property type="entry name" value="VOC"/>
    <property type="match status" value="1"/>
</dbReference>
<evidence type="ECO:0000313" key="4">
    <source>
        <dbReference type="Proteomes" id="UP000433309"/>
    </source>
</evidence>
<gene>
    <name evidence="3" type="ORF">GJ699_00950</name>
</gene>
<dbReference type="Proteomes" id="UP000433309">
    <property type="component" value="Unassembled WGS sequence"/>
</dbReference>
<dbReference type="GO" id="GO:0004462">
    <property type="term" value="F:lactoylglutathione lyase activity"/>
    <property type="evidence" value="ECO:0007669"/>
    <property type="project" value="InterPro"/>
</dbReference>
<keyword evidence="4" id="KW-1185">Reference proteome</keyword>
<dbReference type="AlphaFoldDB" id="A0A6I2KU18"/>
<dbReference type="PROSITE" id="PS00934">
    <property type="entry name" value="GLYOXALASE_I_1"/>
    <property type="match status" value="1"/>
</dbReference>
<keyword evidence="1" id="KW-0479">Metal-binding</keyword>
<organism evidence="3 4">
    <name type="scientific">Duganella guangzhouensis</name>
    <dbReference type="NCBI Taxonomy" id="2666084"/>
    <lineage>
        <taxon>Bacteria</taxon>
        <taxon>Pseudomonadati</taxon>
        <taxon>Pseudomonadota</taxon>
        <taxon>Betaproteobacteria</taxon>
        <taxon>Burkholderiales</taxon>
        <taxon>Oxalobacteraceae</taxon>
        <taxon>Telluria group</taxon>
        <taxon>Duganella</taxon>
    </lineage>
</organism>
<dbReference type="EMBL" id="WKJK01000001">
    <property type="protein sequence ID" value="MRW88547.1"/>
    <property type="molecule type" value="Genomic_DNA"/>
</dbReference>
<protein>
    <submittedName>
        <fullName evidence="3">Glyoxalase</fullName>
    </submittedName>
</protein>